<sequence length="103" mass="10263">MGRRLVVVFGLVLLLGVVGLSYASESPAPSGDELPQEPPNNHIGTTSDDDPDSPKTVQGAPIGGPVPPGAFSPPDSHSAASALHVSTLAAAATATALAAFFSF</sequence>
<evidence type="ECO:0000313" key="1">
    <source>
        <dbReference type="EMBL" id="KAI4343347.1"/>
    </source>
</evidence>
<keyword evidence="2" id="KW-1185">Reference proteome</keyword>
<proteinExistence type="predicted"/>
<dbReference type="EMBL" id="CM039430">
    <property type="protein sequence ID" value="KAI4343347.1"/>
    <property type="molecule type" value="Genomic_DNA"/>
</dbReference>
<protein>
    <submittedName>
        <fullName evidence="1">Uncharacterized protein</fullName>
    </submittedName>
</protein>
<accession>A0ACB9P333</accession>
<evidence type="ECO:0000313" key="2">
    <source>
        <dbReference type="Proteomes" id="UP000828941"/>
    </source>
</evidence>
<dbReference type="Proteomes" id="UP000828941">
    <property type="component" value="Chromosome 5"/>
</dbReference>
<gene>
    <name evidence="1" type="ORF">L6164_010708</name>
</gene>
<comment type="caution">
    <text evidence="1">The sequence shown here is derived from an EMBL/GenBank/DDBJ whole genome shotgun (WGS) entry which is preliminary data.</text>
</comment>
<organism evidence="1 2">
    <name type="scientific">Bauhinia variegata</name>
    <name type="common">Purple orchid tree</name>
    <name type="synonym">Phanera variegata</name>
    <dbReference type="NCBI Taxonomy" id="167791"/>
    <lineage>
        <taxon>Eukaryota</taxon>
        <taxon>Viridiplantae</taxon>
        <taxon>Streptophyta</taxon>
        <taxon>Embryophyta</taxon>
        <taxon>Tracheophyta</taxon>
        <taxon>Spermatophyta</taxon>
        <taxon>Magnoliopsida</taxon>
        <taxon>eudicotyledons</taxon>
        <taxon>Gunneridae</taxon>
        <taxon>Pentapetalae</taxon>
        <taxon>rosids</taxon>
        <taxon>fabids</taxon>
        <taxon>Fabales</taxon>
        <taxon>Fabaceae</taxon>
        <taxon>Cercidoideae</taxon>
        <taxon>Cercideae</taxon>
        <taxon>Bauhiniinae</taxon>
        <taxon>Bauhinia</taxon>
    </lineage>
</organism>
<reference evidence="1 2" key="1">
    <citation type="journal article" date="2022" name="DNA Res.">
        <title>Chromosomal-level genome assembly of the orchid tree Bauhinia variegata (Leguminosae; Cercidoideae) supports the allotetraploid origin hypothesis of Bauhinia.</title>
        <authorList>
            <person name="Zhong Y."/>
            <person name="Chen Y."/>
            <person name="Zheng D."/>
            <person name="Pang J."/>
            <person name="Liu Y."/>
            <person name="Luo S."/>
            <person name="Meng S."/>
            <person name="Qian L."/>
            <person name="Wei D."/>
            <person name="Dai S."/>
            <person name="Zhou R."/>
        </authorList>
    </citation>
    <scope>NUCLEOTIDE SEQUENCE [LARGE SCALE GENOMIC DNA]</scope>
    <source>
        <strain evidence="1">BV-YZ2020</strain>
    </source>
</reference>
<name>A0ACB9P333_BAUVA</name>